<reference evidence="2 3" key="1">
    <citation type="submission" date="2018-03" db="EMBL/GenBank/DDBJ databases">
        <title>Genomic Encyclopedia of Archaeal and Bacterial Type Strains, Phase II (KMG-II): from individual species to whole genera.</title>
        <authorList>
            <person name="Goeker M."/>
        </authorList>
    </citation>
    <scope>NUCLEOTIDE SEQUENCE [LARGE SCALE GENOMIC DNA]</scope>
    <source>
        <strain evidence="2 3">DSM 45312</strain>
    </source>
</reference>
<evidence type="ECO:0000313" key="3">
    <source>
        <dbReference type="Proteomes" id="UP000240542"/>
    </source>
</evidence>
<dbReference type="Gene3D" id="3.40.430.10">
    <property type="entry name" value="Dihydrofolate Reductase, subunit A"/>
    <property type="match status" value="1"/>
</dbReference>
<dbReference type="InterPro" id="IPR024072">
    <property type="entry name" value="DHFR-like_dom_sf"/>
</dbReference>
<organism evidence="2 3">
    <name type="scientific">Murinocardiopsis flavida</name>
    <dbReference type="NCBI Taxonomy" id="645275"/>
    <lineage>
        <taxon>Bacteria</taxon>
        <taxon>Bacillati</taxon>
        <taxon>Actinomycetota</taxon>
        <taxon>Actinomycetes</taxon>
        <taxon>Streptosporangiales</taxon>
        <taxon>Nocardiopsidaceae</taxon>
        <taxon>Murinocardiopsis</taxon>
    </lineage>
</organism>
<comment type="caution">
    <text evidence="2">The sequence shown here is derived from an EMBL/GenBank/DDBJ whole genome shotgun (WGS) entry which is preliminary data.</text>
</comment>
<evidence type="ECO:0000313" key="2">
    <source>
        <dbReference type="EMBL" id="PSK87480.1"/>
    </source>
</evidence>
<name>A0A2P8CRA0_9ACTN</name>
<sequence>MSNMRRVVLYELLSLDGVAEEPSDWMHDGGRPIFDNLETIIERQDDVLLGRGTFDYWAGYWPTSDVEPFASFINRTPKHVFSSRPLTQEWANTVVVDRPAAEYIAELKRADGGDIGVHGSITLVQSLLSAGLFDELRLVVSAAIAGSGRRLFDSAGRHPRLDLVAAEDTPNGSLLLTYSRGG</sequence>
<accession>A0A2P8CRA0</accession>
<protein>
    <submittedName>
        <fullName evidence="2">Dihydrofolate reductase</fullName>
    </submittedName>
</protein>
<dbReference type="EMBL" id="PYGA01000031">
    <property type="protein sequence ID" value="PSK87480.1"/>
    <property type="molecule type" value="Genomic_DNA"/>
</dbReference>
<feature type="domain" description="Bacterial bifunctional deaminase-reductase C-terminal" evidence="1">
    <location>
        <begin position="7"/>
        <end position="173"/>
    </location>
</feature>
<dbReference type="PANTHER" id="PTHR38011:SF2">
    <property type="entry name" value="BIFUNCTIONAL DEAMINASE-REDUCTASE DOMAIN PROTEIN"/>
    <property type="match status" value="1"/>
</dbReference>
<dbReference type="SUPFAM" id="SSF53597">
    <property type="entry name" value="Dihydrofolate reductase-like"/>
    <property type="match status" value="1"/>
</dbReference>
<dbReference type="PANTHER" id="PTHR38011">
    <property type="entry name" value="DIHYDROFOLATE REDUCTASE FAMILY PROTEIN (AFU_ORTHOLOGUE AFUA_8G06820)"/>
    <property type="match status" value="1"/>
</dbReference>
<dbReference type="InterPro" id="IPR002734">
    <property type="entry name" value="RibDG_C"/>
</dbReference>
<dbReference type="GO" id="GO:0008703">
    <property type="term" value="F:5-amino-6-(5-phosphoribosylamino)uracil reductase activity"/>
    <property type="evidence" value="ECO:0007669"/>
    <property type="project" value="InterPro"/>
</dbReference>
<dbReference type="Proteomes" id="UP000240542">
    <property type="component" value="Unassembled WGS sequence"/>
</dbReference>
<dbReference type="AlphaFoldDB" id="A0A2P8CRA0"/>
<evidence type="ECO:0000259" key="1">
    <source>
        <dbReference type="Pfam" id="PF01872"/>
    </source>
</evidence>
<proteinExistence type="predicted"/>
<gene>
    <name evidence="2" type="ORF">CLV63_13133</name>
</gene>
<dbReference type="InterPro" id="IPR050765">
    <property type="entry name" value="Riboflavin_Biosynth_HTPR"/>
</dbReference>
<dbReference type="GO" id="GO:0009231">
    <property type="term" value="P:riboflavin biosynthetic process"/>
    <property type="evidence" value="ECO:0007669"/>
    <property type="project" value="InterPro"/>
</dbReference>
<dbReference type="Pfam" id="PF01872">
    <property type="entry name" value="RibD_C"/>
    <property type="match status" value="1"/>
</dbReference>
<keyword evidence="3" id="KW-1185">Reference proteome</keyword>